<dbReference type="EMBL" id="LDTF01000039">
    <property type="protein sequence ID" value="KTT98702.1"/>
    <property type="molecule type" value="Genomic_DNA"/>
</dbReference>
<dbReference type="InterPro" id="IPR012910">
    <property type="entry name" value="Plug_dom"/>
</dbReference>
<dbReference type="InterPro" id="IPR037066">
    <property type="entry name" value="Plug_dom_sf"/>
</dbReference>
<reference evidence="12 13" key="1">
    <citation type="journal article" date="2016" name="Front. Microbiol.">
        <title>Genomic Resource of Rice Seed Associated Bacteria.</title>
        <authorList>
            <person name="Midha S."/>
            <person name="Bansal K."/>
            <person name="Sharma S."/>
            <person name="Kumar N."/>
            <person name="Patil P.P."/>
            <person name="Chaudhry V."/>
            <person name="Patil P.B."/>
        </authorList>
    </citation>
    <scope>NUCLEOTIDE SEQUENCE [LARGE SCALE GENOMIC DNA]</scope>
    <source>
        <strain evidence="12 13">NS355</strain>
    </source>
</reference>
<dbReference type="Gene3D" id="2.40.170.20">
    <property type="entry name" value="TonB-dependent receptor, beta-barrel domain"/>
    <property type="match status" value="1"/>
</dbReference>
<accession>A0A147ITJ4</accession>
<dbReference type="InterPro" id="IPR000531">
    <property type="entry name" value="Beta-barrel_TonB"/>
</dbReference>
<comment type="caution">
    <text evidence="12">The sequence shown here is derived from an EMBL/GenBank/DDBJ whole genome shotgun (WGS) entry which is preliminary data.</text>
</comment>
<organism evidence="12 13">
    <name type="scientific">Sphingomonas yabuuchiae</name>
    <dbReference type="NCBI Taxonomy" id="172044"/>
    <lineage>
        <taxon>Bacteria</taxon>
        <taxon>Pseudomonadati</taxon>
        <taxon>Pseudomonadota</taxon>
        <taxon>Alphaproteobacteria</taxon>
        <taxon>Sphingomonadales</taxon>
        <taxon>Sphingomonadaceae</taxon>
        <taxon>Sphingomonas</taxon>
    </lineage>
</organism>
<keyword evidence="2 8" id="KW-0813">Transport</keyword>
<keyword evidence="7 8" id="KW-0998">Cell outer membrane</keyword>
<dbReference type="PROSITE" id="PS52016">
    <property type="entry name" value="TONB_DEPENDENT_REC_3"/>
    <property type="match status" value="1"/>
</dbReference>
<keyword evidence="6 8" id="KW-0472">Membrane</keyword>
<evidence type="ECO:0000256" key="7">
    <source>
        <dbReference type="ARBA" id="ARBA00023237"/>
    </source>
</evidence>
<dbReference type="PANTHER" id="PTHR47234">
    <property type="match status" value="1"/>
</dbReference>
<dbReference type="InterPro" id="IPR039426">
    <property type="entry name" value="TonB-dep_rcpt-like"/>
</dbReference>
<dbReference type="Proteomes" id="UP000073923">
    <property type="component" value="Unassembled WGS sequence"/>
</dbReference>
<keyword evidence="5 9" id="KW-0798">TonB box</keyword>
<evidence type="ECO:0000259" key="10">
    <source>
        <dbReference type="Pfam" id="PF00593"/>
    </source>
</evidence>
<evidence type="ECO:0008006" key="14">
    <source>
        <dbReference type="Google" id="ProtNLM"/>
    </source>
</evidence>
<protein>
    <recommendedName>
        <fullName evidence="14">TonB-dependent receptor</fullName>
    </recommendedName>
</protein>
<evidence type="ECO:0000256" key="1">
    <source>
        <dbReference type="ARBA" id="ARBA00004571"/>
    </source>
</evidence>
<name>A0A147ITJ4_9SPHN</name>
<dbReference type="PANTHER" id="PTHR47234:SF3">
    <property type="entry name" value="SECRETIN_TONB SHORT N-TERMINAL DOMAIN-CONTAINING PROTEIN"/>
    <property type="match status" value="1"/>
</dbReference>
<comment type="subcellular location">
    <subcellularLocation>
        <location evidence="1 8">Cell outer membrane</location>
        <topology evidence="1 8">Multi-pass membrane protein</topology>
    </subcellularLocation>
</comment>
<evidence type="ECO:0000313" key="13">
    <source>
        <dbReference type="Proteomes" id="UP000073923"/>
    </source>
</evidence>
<comment type="similarity">
    <text evidence="8 9">Belongs to the TonB-dependent receptor family.</text>
</comment>
<dbReference type="SUPFAM" id="SSF56935">
    <property type="entry name" value="Porins"/>
    <property type="match status" value="1"/>
</dbReference>
<proteinExistence type="inferred from homology"/>
<evidence type="ECO:0000259" key="11">
    <source>
        <dbReference type="Pfam" id="PF07715"/>
    </source>
</evidence>
<evidence type="ECO:0000256" key="3">
    <source>
        <dbReference type="ARBA" id="ARBA00022452"/>
    </source>
</evidence>
<dbReference type="Pfam" id="PF00593">
    <property type="entry name" value="TonB_dep_Rec_b-barrel"/>
    <property type="match status" value="1"/>
</dbReference>
<dbReference type="InterPro" id="IPR036942">
    <property type="entry name" value="Beta-barrel_TonB_sf"/>
</dbReference>
<gene>
    <name evidence="12" type="ORF">NS355_08705</name>
</gene>
<evidence type="ECO:0000256" key="9">
    <source>
        <dbReference type="RuleBase" id="RU003357"/>
    </source>
</evidence>
<dbReference type="PATRIC" id="fig|172044.3.peg.1535"/>
<evidence type="ECO:0000256" key="8">
    <source>
        <dbReference type="PROSITE-ProRule" id="PRU01360"/>
    </source>
</evidence>
<dbReference type="Pfam" id="PF07715">
    <property type="entry name" value="Plug"/>
    <property type="match status" value="1"/>
</dbReference>
<evidence type="ECO:0000256" key="2">
    <source>
        <dbReference type="ARBA" id="ARBA00022448"/>
    </source>
</evidence>
<feature type="domain" description="TonB-dependent receptor plug" evidence="11">
    <location>
        <begin position="35"/>
        <end position="138"/>
    </location>
</feature>
<dbReference type="GO" id="GO:0009279">
    <property type="term" value="C:cell outer membrane"/>
    <property type="evidence" value="ECO:0007669"/>
    <property type="project" value="UniProtKB-SubCell"/>
</dbReference>
<sequence length="966" mass="106172">MTGVVASTDKIDAKEKKADPGDVIVTGTRIVRPNMTSNAPITTIDSTYLKERGLARVEDALAQLPQVTPMLGLQGQSWTSGSAPVGLRNLGAGRTLTLLNGQRMDNDVNIIPGALIERIDIMTGGASAVYGSDAIAGVVNFIVKRKFNGIAFDGEVSGFNHNNNSPLLAKVAQDAGYTYPRGSYLGGGNYFASVAAGQNLLGDRLNISAFATYKKADPIQFRNLDTTNCPLQMFDPNNIDAGNTKWTCYGTTYNPYNYFNVNNQDLSNARDGSRSFRPYDTADEVRVQRVDNVQRRSETVNAGGFLTADLPAGMRLTGSFLYSKIVERGFNSVDGGIYTPGAQVNCDNPFLGQAQAQAICGAAAGTTALSNPIALSLFRPGMIQNFRNTTDDWRGSLNLSGMIVDKIRFELSYQQTRNIQNGSGDHMWLPDQADRLARGLQVRNVSGVPTCLSRIDGTDPSCQPVDAFSSNTSVSDAVYNWLSGAGSRRQQNDLQVINGIVSGTLEDYGLKSPWAESGIGFAITGEYRKYRNQSTGYGAWSNFTTFDGRTSVKELGGEIDIPLIENKPFFKELSVNGGYRISDYDIYDKLVRSWKAEASWSPFDGIRFRGSYNRAVRVGVQQRLEGENRYPNTPMLDLCAPPRAATNGKGVQRYTFDQCSIGMTRAQYDALTSYTGCDSNGFCPTTLVNGGNSNLQPERSRSKTLGVVMQPRFIPGLTASVDWYDINIEGAFEWTRINMAFNQCYDNKVQFFCQFYQRDPQTGRLLVADARYNNSGYNATSGIDFSANYALDPKRFGITDNVGTFSLNFNGTLTTKYERQFAPGNTPWSCLGYFGFACGDPMPRWRHVAGVNWQLPWIKGGLGFTWRYTGPSNLSKLSTNTVLAAAPGQTYPLVNRIPGYSYFDFNTNVTLVKGIDVRFNVQNLFDKDPPLIGYDTQYAIGGGFNTFPNYYTVRGRTLRVGISARF</sequence>
<dbReference type="Gene3D" id="2.170.130.10">
    <property type="entry name" value="TonB-dependent receptor, plug domain"/>
    <property type="match status" value="1"/>
</dbReference>
<evidence type="ECO:0000256" key="5">
    <source>
        <dbReference type="ARBA" id="ARBA00023077"/>
    </source>
</evidence>
<keyword evidence="4 8" id="KW-0812">Transmembrane</keyword>
<feature type="domain" description="TonB-dependent receptor-like beta-barrel" evidence="10">
    <location>
        <begin position="468"/>
        <end position="924"/>
    </location>
</feature>
<dbReference type="AlphaFoldDB" id="A0A147ITJ4"/>
<keyword evidence="3 8" id="KW-1134">Transmembrane beta strand</keyword>
<evidence type="ECO:0000256" key="4">
    <source>
        <dbReference type="ARBA" id="ARBA00022692"/>
    </source>
</evidence>
<evidence type="ECO:0000256" key="6">
    <source>
        <dbReference type="ARBA" id="ARBA00023136"/>
    </source>
</evidence>
<evidence type="ECO:0000313" key="12">
    <source>
        <dbReference type="EMBL" id="KTT98702.1"/>
    </source>
</evidence>